<name>A0A7G2K1E9_HAEIF</name>
<feature type="non-terminal residue" evidence="1">
    <location>
        <position position="1"/>
    </location>
</feature>
<sequence length="28" mass="3298">IPHFGFIIEWFFQQLQASSSFLTPTLNQ</sequence>
<reference evidence="1" key="1">
    <citation type="journal article" date="2010" name="Genomics">
        <title>Tracing phylogenomic events leading to diversity of Haemophilus influenzae and the emergence of Brazilian Purpuric Fever (BPF)-associated clones.</title>
        <authorList>
            <person name="Papazisi L."/>
            <person name="Ratnayake S."/>
            <person name="Remortel B.G."/>
            <person name="Bock G.R."/>
            <person name="Liang W."/>
            <person name="Saeed A.I."/>
            <person name="Liu J."/>
            <person name="Fleischmann R.D."/>
            <person name="Kilian M."/>
            <person name="Peterson S.N."/>
        </authorList>
    </citation>
    <scope>NUCLEOTIDE SEQUENCE [LARGE SCALE GENOMIC DNA]</scope>
    <source>
        <strain evidence="1">HK1212</strain>
    </source>
</reference>
<dbReference type="EMBL" id="ABFC01000051">
    <property type="protein sequence ID" value="EFA29548.1"/>
    <property type="molecule type" value="Genomic_DNA"/>
</dbReference>
<proteinExistence type="predicted"/>
<dbReference type="AlphaFoldDB" id="A0A7G2K1E9"/>
<accession>A0A7G2K1E9</accession>
<comment type="caution">
    <text evidence="1">The sequence shown here is derived from an EMBL/GenBank/DDBJ whole genome shotgun (WGS) entry which is preliminary data.</text>
</comment>
<gene>
    <name evidence="1" type="primary">cvpA</name>
    <name evidence="1" type="ORF">HAINFHK1212_0133</name>
</gene>
<evidence type="ECO:0000313" key="1">
    <source>
        <dbReference type="EMBL" id="EFA29548.1"/>
    </source>
</evidence>
<protein>
    <submittedName>
        <fullName evidence="1">ColicinV-like production protein</fullName>
    </submittedName>
</protein>
<organism evidence="1">
    <name type="scientific">Haemophilus influenzae HK1212</name>
    <dbReference type="NCBI Taxonomy" id="456482"/>
    <lineage>
        <taxon>Bacteria</taxon>
        <taxon>Pseudomonadati</taxon>
        <taxon>Pseudomonadota</taxon>
        <taxon>Gammaproteobacteria</taxon>
        <taxon>Pasteurellales</taxon>
        <taxon>Pasteurellaceae</taxon>
        <taxon>Haemophilus</taxon>
    </lineage>
</organism>